<reference evidence="5 6" key="1">
    <citation type="submission" date="2020-01" db="EMBL/GenBank/DDBJ databases">
        <title>Whole genome sequencing of Halomonas alkaliphila strain LS44.</title>
        <authorList>
            <person name="Kumar S."/>
            <person name="Paul D."/>
            <person name="Shouche Y."/>
            <person name="Suryavanshi M.V."/>
        </authorList>
    </citation>
    <scope>NUCLEOTIDE SEQUENCE [LARGE SCALE GENOMIC DNA]</scope>
    <source>
        <strain evidence="5 6">LS44</strain>
    </source>
</reference>
<dbReference type="OrthoDB" id="5298707at2"/>
<dbReference type="Gene3D" id="3.10.350.10">
    <property type="entry name" value="LysM domain"/>
    <property type="match status" value="1"/>
</dbReference>
<keyword evidence="1" id="KW-0175">Coiled coil</keyword>
<evidence type="ECO:0000256" key="3">
    <source>
        <dbReference type="SAM" id="Phobius"/>
    </source>
</evidence>
<sequence>MKKQLTGMLGLSLSAISPLVVALGLGQATVTSPLGAPLEATVPLQESERFALSDLHVEVADESTFKSLGLEWTPLAAKVSVQIQEQLDGHRLLLSSSQAVVEPWLDLLLKVASPEGQQTHALTLLFDPPDYSAIAQPSASDTVLVARGDTLWGVATRVKPEGVSTQQMMLALLDANPDAFPSGSADDIRAGQTLNVPPRYQAVSRTPNEATQALQTVRQPAVRQASLLPNEPAAPSAASSSEASPASADHNSELASDAFSDLAEQLLDGQAKMQQVAEEREQSYRDIQQELAALSQEIATQRQEMATLTQAFNDAQRGVQPSAEIAVSHDENAAMLSSSLSIVDRIAAYQWPLASIALGLLLAALVGLRKRRERQWENVSATAVLHTAPVAPVTPPPVDDITAETAAEKVPVSNEPELAVKPGRMPDAALSGEPPCTRAEEQWEIEEVAFEPRRRDNGTT</sequence>
<evidence type="ECO:0000256" key="1">
    <source>
        <dbReference type="SAM" id="Coils"/>
    </source>
</evidence>
<dbReference type="NCBIfam" id="TIGR03505">
    <property type="entry name" value="FimV_core"/>
    <property type="match status" value="1"/>
</dbReference>
<dbReference type="InterPro" id="IPR057840">
    <property type="entry name" value="FimV_N"/>
</dbReference>
<protein>
    <submittedName>
        <fullName evidence="5">LysM peptidoglycan-binding domain-containing protein</fullName>
    </submittedName>
</protein>
<dbReference type="InterPro" id="IPR018392">
    <property type="entry name" value="LysM"/>
</dbReference>
<dbReference type="PROSITE" id="PS51782">
    <property type="entry name" value="LYSM"/>
    <property type="match status" value="1"/>
</dbReference>
<proteinExistence type="predicted"/>
<name>A0A7C9P431_9GAMM</name>
<feature type="compositionally biased region" description="Low complexity" evidence="2">
    <location>
        <begin position="230"/>
        <end position="248"/>
    </location>
</feature>
<dbReference type="Proteomes" id="UP000480312">
    <property type="component" value="Unassembled WGS sequence"/>
</dbReference>
<organism evidence="5 6">
    <name type="scientific">Vreelandella alkaliphila</name>
    <dbReference type="NCBI Taxonomy" id="272774"/>
    <lineage>
        <taxon>Bacteria</taxon>
        <taxon>Pseudomonadati</taxon>
        <taxon>Pseudomonadota</taxon>
        <taxon>Gammaproteobacteria</taxon>
        <taxon>Oceanospirillales</taxon>
        <taxon>Halomonadaceae</taxon>
        <taxon>Vreelandella</taxon>
    </lineage>
</organism>
<dbReference type="AlphaFoldDB" id="A0A7C9P431"/>
<feature type="transmembrane region" description="Helical" evidence="3">
    <location>
        <begin position="349"/>
        <end position="368"/>
    </location>
</feature>
<evidence type="ECO:0000313" key="5">
    <source>
        <dbReference type="EMBL" id="NDL72010.1"/>
    </source>
</evidence>
<dbReference type="CDD" id="cd00118">
    <property type="entry name" value="LysM"/>
    <property type="match status" value="1"/>
</dbReference>
<feature type="region of interest" description="Disordered" evidence="2">
    <location>
        <begin position="412"/>
        <end position="438"/>
    </location>
</feature>
<keyword evidence="3" id="KW-0472">Membrane</keyword>
<accession>A0A7C9P431</accession>
<feature type="domain" description="LysM" evidence="4">
    <location>
        <begin position="141"/>
        <end position="196"/>
    </location>
</feature>
<dbReference type="Pfam" id="PF01476">
    <property type="entry name" value="LysM"/>
    <property type="match status" value="1"/>
</dbReference>
<evidence type="ECO:0000256" key="2">
    <source>
        <dbReference type="SAM" id="MobiDB-lite"/>
    </source>
</evidence>
<dbReference type="InterPro" id="IPR036779">
    <property type="entry name" value="LysM_dom_sf"/>
</dbReference>
<evidence type="ECO:0000259" key="4">
    <source>
        <dbReference type="PROSITE" id="PS51782"/>
    </source>
</evidence>
<dbReference type="RefSeq" id="WP_162219853.1">
    <property type="nucleotide sequence ID" value="NZ_JAAEHK010000029.1"/>
</dbReference>
<keyword evidence="3" id="KW-1133">Transmembrane helix</keyword>
<feature type="coiled-coil region" evidence="1">
    <location>
        <begin position="277"/>
        <end position="311"/>
    </location>
</feature>
<evidence type="ECO:0000313" key="6">
    <source>
        <dbReference type="Proteomes" id="UP000480312"/>
    </source>
</evidence>
<dbReference type="EMBL" id="JAAEHK010000029">
    <property type="protein sequence ID" value="NDL72010.1"/>
    <property type="molecule type" value="Genomic_DNA"/>
</dbReference>
<dbReference type="InterPro" id="IPR020012">
    <property type="entry name" value="LysM_FimV"/>
</dbReference>
<comment type="caution">
    <text evidence="5">The sequence shown here is derived from an EMBL/GenBank/DDBJ whole genome shotgun (WGS) entry which is preliminary data.</text>
</comment>
<dbReference type="Pfam" id="PF25800">
    <property type="entry name" value="FimV_N"/>
    <property type="match status" value="1"/>
</dbReference>
<gene>
    <name evidence="5" type="ORF">GPL32_16005</name>
</gene>
<keyword evidence="3" id="KW-0812">Transmembrane</keyword>
<feature type="region of interest" description="Disordered" evidence="2">
    <location>
        <begin position="230"/>
        <end position="251"/>
    </location>
</feature>